<dbReference type="Proteomes" id="UP000441358">
    <property type="component" value="Unassembled WGS sequence"/>
</dbReference>
<evidence type="ECO:0000313" key="2">
    <source>
        <dbReference type="EMBL" id="MRZ50180.1"/>
    </source>
</evidence>
<dbReference type="EMBL" id="WKMY01000009">
    <property type="protein sequence ID" value="MRY94253.1"/>
    <property type="molecule type" value="Genomic_DNA"/>
</dbReference>
<evidence type="ECO:0000313" key="3">
    <source>
        <dbReference type="EMBL" id="MRZ55355.1"/>
    </source>
</evidence>
<organism evidence="1 8">
    <name type="scientific">Parabacteroides distasonis</name>
    <dbReference type="NCBI Taxonomy" id="823"/>
    <lineage>
        <taxon>Bacteria</taxon>
        <taxon>Pseudomonadati</taxon>
        <taxon>Bacteroidota</taxon>
        <taxon>Bacteroidia</taxon>
        <taxon>Bacteroidales</taxon>
        <taxon>Tannerellaceae</taxon>
        <taxon>Parabacteroides</taxon>
    </lineage>
</organism>
<protein>
    <submittedName>
        <fullName evidence="1">Uncharacterized protein</fullName>
    </submittedName>
</protein>
<name>A0A3E4MSF6_PARDI</name>
<evidence type="ECO:0000313" key="1">
    <source>
        <dbReference type="EMBL" id="MRY94253.1"/>
    </source>
</evidence>
<accession>A0A3E4MSF6</accession>
<comment type="caution">
    <text evidence="1">The sequence shown here is derived from an EMBL/GenBank/DDBJ whole genome shotgun (WGS) entry which is preliminary data.</text>
</comment>
<dbReference type="EMBL" id="WKMC01000004">
    <property type="protein sequence ID" value="MRZ50180.1"/>
    <property type="molecule type" value="Genomic_DNA"/>
</dbReference>
<evidence type="ECO:0000313" key="5">
    <source>
        <dbReference type="Proteomes" id="UP000432516"/>
    </source>
</evidence>
<dbReference type="Proteomes" id="UP000461276">
    <property type="component" value="Unassembled WGS sequence"/>
</dbReference>
<evidence type="ECO:0000313" key="8">
    <source>
        <dbReference type="Proteomes" id="UP000461276"/>
    </source>
</evidence>
<dbReference type="RefSeq" id="WP_009016546.1">
    <property type="nucleotide sequence ID" value="NZ_BQOC01000006.1"/>
</dbReference>
<reference evidence="5 6" key="1">
    <citation type="journal article" date="2019" name="Nat. Med.">
        <title>A library of human gut bacterial isolates paired with longitudinal multiomics data enables mechanistic microbiome research.</title>
        <authorList>
            <person name="Poyet M."/>
            <person name="Groussin M."/>
            <person name="Gibbons S.M."/>
            <person name="Avila-Pacheco J."/>
            <person name="Jiang X."/>
            <person name="Kearney S.M."/>
            <person name="Perrotta A.R."/>
            <person name="Berdy B."/>
            <person name="Zhao S."/>
            <person name="Lieberman T.D."/>
            <person name="Swanson P.K."/>
            <person name="Smith M."/>
            <person name="Roesemann S."/>
            <person name="Alexander J.E."/>
            <person name="Rich S.A."/>
            <person name="Livny J."/>
            <person name="Vlamakis H."/>
            <person name="Clish C."/>
            <person name="Bullock K."/>
            <person name="Deik A."/>
            <person name="Scott J."/>
            <person name="Pierce K.A."/>
            <person name="Xavier R.J."/>
            <person name="Alm E.J."/>
        </authorList>
    </citation>
    <scope>NUCLEOTIDE SEQUENCE [LARGE SCALE GENOMIC DNA]</scope>
    <source>
        <strain evidence="3 5">BIOML-A2</strain>
        <strain evidence="4 7">BIOML-A20</strain>
        <strain evidence="2 6">BIOML-A32</strain>
        <strain evidence="1 8">BIOML-A9</strain>
    </source>
</reference>
<dbReference type="AlphaFoldDB" id="A0A3E4MSF6"/>
<proteinExistence type="predicted"/>
<evidence type="ECO:0000313" key="7">
    <source>
        <dbReference type="Proteomes" id="UP000441609"/>
    </source>
</evidence>
<evidence type="ECO:0000313" key="6">
    <source>
        <dbReference type="Proteomes" id="UP000441358"/>
    </source>
</evidence>
<dbReference type="Proteomes" id="UP000432516">
    <property type="component" value="Unassembled WGS sequence"/>
</dbReference>
<dbReference type="EMBL" id="WKNE01000007">
    <property type="protein sequence ID" value="MRZ55355.1"/>
    <property type="molecule type" value="Genomic_DNA"/>
</dbReference>
<evidence type="ECO:0000313" key="4">
    <source>
        <dbReference type="EMBL" id="MSB73601.1"/>
    </source>
</evidence>
<dbReference type="EMBL" id="WKMO01000007">
    <property type="protein sequence ID" value="MSB73601.1"/>
    <property type="molecule type" value="Genomic_DNA"/>
</dbReference>
<sequence>MIFLSPLPDNKWIQSLRCYFSVNNVFTLTGYTGGDPANINVNGVEPGIETTSIYPVARTFTLGLSVQF</sequence>
<gene>
    <name evidence="2" type="ORF">GKD66_08085</name>
    <name evidence="1" type="ORF">GKD67_13675</name>
    <name evidence="3" type="ORF">GKD68_11405</name>
    <name evidence="4" type="ORF">GKD70_09940</name>
</gene>
<dbReference type="Proteomes" id="UP000441609">
    <property type="component" value="Unassembled WGS sequence"/>
</dbReference>